<evidence type="ECO:0000313" key="1">
    <source>
        <dbReference type="EMBL" id="GAB35875.1"/>
    </source>
</evidence>
<comment type="caution">
    <text evidence="1">The sequence shown here is derived from an EMBL/GenBank/DDBJ whole genome shotgun (WGS) entry which is preliminary data.</text>
</comment>
<gene>
    <name evidence="1" type="ORF">GOOTI_187_00100</name>
</gene>
<sequence length="51" mass="5757">MKLAATFQTPRRHSMLSAITGGRFGRHRVAHRFPAEAERLITPAELKRLTA</sequence>
<dbReference type="RefSeq" id="WP_007240077.1">
    <property type="nucleotide sequence ID" value="NZ_BAFB01000187.1"/>
</dbReference>
<accession>H5TQW7</accession>
<protein>
    <submittedName>
        <fullName evidence="1">Uncharacterized protein</fullName>
    </submittedName>
</protein>
<dbReference type="EMBL" id="BAFB01000187">
    <property type="protein sequence ID" value="GAB35875.1"/>
    <property type="molecule type" value="Genomic_DNA"/>
</dbReference>
<organism evidence="1 2">
    <name type="scientific">Gordonia otitidis (strain DSM 44809 / CCUG 52243 / JCM 12355 / NBRC 100426 / IFM 10032)</name>
    <dbReference type="NCBI Taxonomy" id="1108044"/>
    <lineage>
        <taxon>Bacteria</taxon>
        <taxon>Bacillati</taxon>
        <taxon>Actinomycetota</taxon>
        <taxon>Actinomycetes</taxon>
        <taxon>Mycobacteriales</taxon>
        <taxon>Gordoniaceae</taxon>
        <taxon>Gordonia</taxon>
    </lineage>
</organism>
<dbReference type="AlphaFoldDB" id="H5TQW7"/>
<name>H5TQW7_GORO1</name>
<reference evidence="1" key="1">
    <citation type="submission" date="2012-02" db="EMBL/GenBank/DDBJ databases">
        <title>Whole genome shotgun sequence of Gordonia otitidis NBRC 100426.</title>
        <authorList>
            <person name="Yoshida I."/>
            <person name="Hosoyama A."/>
            <person name="Tsuchikane K."/>
            <person name="Katsumata H."/>
            <person name="Yamazaki S."/>
            <person name="Fujita N."/>
        </authorList>
    </citation>
    <scope>NUCLEOTIDE SEQUENCE [LARGE SCALE GENOMIC DNA]</scope>
    <source>
        <strain evidence="1">NBRC 100426</strain>
    </source>
</reference>
<keyword evidence="2" id="KW-1185">Reference proteome</keyword>
<evidence type="ECO:0000313" key="2">
    <source>
        <dbReference type="Proteomes" id="UP000005038"/>
    </source>
</evidence>
<proteinExistence type="predicted"/>
<dbReference type="Proteomes" id="UP000005038">
    <property type="component" value="Unassembled WGS sequence"/>
</dbReference>